<sequence length="231" mass="25501">MFTMYRKKPCSLIAHRKGAYSSIHVKKYLLGFLFVYPGLDVKVYMTILVEEVNSLVAELANTSAKERACLDQCRDLLSTLAAMQVRMVSSFALSAYPKEACRASHIPVEMVTHIGMGSGLGSSAGRVNSYWESITKTGLRSESGKEAAVDPQQMRRDGVRVDAVDPLPTEEDFMEEADVLPTICCFARVPPHPPSSSPFSSSPPLCESQFPSPLHCISSLFLFWLTIPMMI</sequence>
<accession>A0A438ITL2</accession>
<dbReference type="EMBL" id="QGNW01000084">
    <property type="protein sequence ID" value="RVX00057.1"/>
    <property type="molecule type" value="Genomic_DNA"/>
</dbReference>
<dbReference type="Proteomes" id="UP000288805">
    <property type="component" value="Unassembled WGS sequence"/>
</dbReference>
<proteinExistence type="predicted"/>
<organism evidence="1 2">
    <name type="scientific">Vitis vinifera</name>
    <name type="common">Grape</name>
    <dbReference type="NCBI Taxonomy" id="29760"/>
    <lineage>
        <taxon>Eukaryota</taxon>
        <taxon>Viridiplantae</taxon>
        <taxon>Streptophyta</taxon>
        <taxon>Embryophyta</taxon>
        <taxon>Tracheophyta</taxon>
        <taxon>Spermatophyta</taxon>
        <taxon>Magnoliopsida</taxon>
        <taxon>eudicotyledons</taxon>
        <taxon>Gunneridae</taxon>
        <taxon>Pentapetalae</taxon>
        <taxon>rosids</taxon>
        <taxon>Vitales</taxon>
        <taxon>Vitaceae</taxon>
        <taxon>Viteae</taxon>
        <taxon>Vitis</taxon>
    </lineage>
</organism>
<comment type="caution">
    <text evidence="1">The sequence shown here is derived from an EMBL/GenBank/DDBJ whole genome shotgun (WGS) entry which is preliminary data.</text>
</comment>
<name>A0A438ITL2_VITVI</name>
<gene>
    <name evidence="1" type="ORF">CK203_024895</name>
</gene>
<evidence type="ECO:0000313" key="1">
    <source>
        <dbReference type="EMBL" id="RVX00057.1"/>
    </source>
</evidence>
<dbReference type="AlphaFoldDB" id="A0A438ITL2"/>
<protein>
    <submittedName>
        <fullName evidence="1">Uncharacterized protein</fullName>
    </submittedName>
</protein>
<reference evidence="1 2" key="1">
    <citation type="journal article" date="2018" name="PLoS Genet.">
        <title>Population sequencing reveals clonal diversity and ancestral inbreeding in the grapevine cultivar Chardonnay.</title>
        <authorList>
            <person name="Roach M.J."/>
            <person name="Johnson D.L."/>
            <person name="Bohlmann J."/>
            <person name="van Vuuren H.J."/>
            <person name="Jones S.J."/>
            <person name="Pretorius I.S."/>
            <person name="Schmidt S.A."/>
            <person name="Borneman A.R."/>
        </authorList>
    </citation>
    <scope>NUCLEOTIDE SEQUENCE [LARGE SCALE GENOMIC DNA]</scope>
    <source>
        <strain evidence="2">cv. Chardonnay</strain>
        <tissue evidence="1">Leaf</tissue>
    </source>
</reference>
<evidence type="ECO:0000313" key="2">
    <source>
        <dbReference type="Proteomes" id="UP000288805"/>
    </source>
</evidence>